<evidence type="ECO:0008006" key="3">
    <source>
        <dbReference type="Google" id="ProtNLM"/>
    </source>
</evidence>
<sequence>MARALTPGPLGTETRQSTFATESLTPGTLQTSWVDEHDQPAHLHLRVEPMDLSLLPSALVPPPPQSGTPVDAKRRLTSGEIALCEKLFKGSINYTQVWIHRNEFLPFGLQPDDTAMTPNGEIYFNYAKFEEDFSLKDAATQWWFMHEMVHVWQHQLGYWVMLRGAIRIGLGYEYKLAPGRSLGDYNMEAQGNLLADYFVLKHLQDASVMAQPKYSKDLPLFEVVLSGFLQNPSDHAHLP</sequence>
<proteinExistence type="predicted"/>
<protein>
    <recommendedName>
        <fullName evidence="3">Type IV secretion protein Rhs</fullName>
    </recommendedName>
</protein>
<reference evidence="1" key="1">
    <citation type="submission" date="2022-10" db="EMBL/GenBank/DDBJ databases">
        <title>Characterization and whole genome sequencing of a new Roseateles species, isolated from fresh water.</title>
        <authorList>
            <person name="Guliayeva D.Y."/>
            <person name="Akhremchuk A.E."/>
            <person name="Sikolenko M.A."/>
            <person name="Valentovich L.N."/>
            <person name="Sidarenka A.V."/>
        </authorList>
    </citation>
    <scope>NUCLEOTIDE SEQUENCE</scope>
    <source>
        <strain evidence="1">BIM B-1768</strain>
    </source>
</reference>
<dbReference type="EMBL" id="CP104562">
    <property type="protein sequence ID" value="UXH77164.1"/>
    <property type="molecule type" value="Genomic_DNA"/>
</dbReference>
<evidence type="ECO:0000313" key="1">
    <source>
        <dbReference type="EMBL" id="UXH77164.1"/>
    </source>
</evidence>
<name>A0ABY6AZJ7_9BURK</name>
<organism evidence="1 2">
    <name type="scientific">Roseateles amylovorans</name>
    <dbReference type="NCBI Taxonomy" id="2978473"/>
    <lineage>
        <taxon>Bacteria</taxon>
        <taxon>Pseudomonadati</taxon>
        <taxon>Pseudomonadota</taxon>
        <taxon>Betaproteobacteria</taxon>
        <taxon>Burkholderiales</taxon>
        <taxon>Sphaerotilaceae</taxon>
        <taxon>Roseateles</taxon>
    </lineage>
</organism>
<gene>
    <name evidence="1" type="ORF">N4261_19410</name>
</gene>
<evidence type="ECO:0000313" key="2">
    <source>
        <dbReference type="Proteomes" id="UP001064933"/>
    </source>
</evidence>
<dbReference type="Proteomes" id="UP001064933">
    <property type="component" value="Chromosome"/>
</dbReference>
<accession>A0ABY6AZJ7</accession>
<keyword evidence="2" id="KW-1185">Reference proteome</keyword>
<dbReference type="RefSeq" id="WP_261756908.1">
    <property type="nucleotide sequence ID" value="NZ_CP104562.2"/>
</dbReference>